<dbReference type="EMBL" id="CAADFZ010000058">
    <property type="protein sequence ID" value="VFK65163.1"/>
    <property type="molecule type" value="Genomic_DNA"/>
</dbReference>
<dbReference type="GO" id="GO:0009307">
    <property type="term" value="P:DNA restriction-modification system"/>
    <property type="evidence" value="ECO:0007669"/>
    <property type="project" value="UniProtKB-KW"/>
</dbReference>
<gene>
    <name evidence="5" type="ORF">BECKUNK1418G_GA0071005_10585</name>
    <name evidence="6" type="ORF">BECKUNK1418H_GA0071006_10605</name>
</gene>
<reference evidence="6" key="1">
    <citation type="submission" date="2019-02" db="EMBL/GenBank/DDBJ databases">
        <authorList>
            <person name="Gruber-Vodicka R. H."/>
            <person name="Seah K. B. B."/>
        </authorList>
    </citation>
    <scope>NUCLEOTIDE SEQUENCE</scope>
    <source>
        <strain evidence="6">BECK_BY19</strain>
        <strain evidence="5">BECK_BY8</strain>
    </source>
</reference>
<dbReference type="SUPFAM" id="SSF116734">
    <property type="entry name" value="DNA methylase specificity domain"/>
    <property type="match status" value="2"/>
</dbReference>
<keyword evidence="2" id="KW-0680">Restriction system</keyword>
<dbReference type="PANTHER" id="PTHR43140">
    <property type="entry name" value="TYPE-1 RESTRICTION ENZYME ECOKI SPECIFICITY PROTEIN"/>
    <property type="match status" value="1"/>
</dbReference>
<evidence type="ECO:0000313" key="6">
    <source>
        <dbReference type="EMBL" id="VFK71315.1"/>
    </source>
</evidence>
<dbReference type="PANTHER" id="PTHR43140:SF1">
    <property type="entry name" value="TYPE I RESTRICTION ENZYME ECOKI SPECIFICITY SUBUNIT"/>
    <property type="match status" value="1"/>
</dbReference>
<evidence type="ECO:0000256" key="1">
    <source>
        <dbReference type="ARBA" id="ARBA00010923"/>
    </source>
</evidence>
<dbReference type="Pfam" id="PF01420">
    <property type="entry name" value="Methylase_S"/>
    <property type="match status" value="2"/>
</dbReference>
<name>A0A451AZ41_9GAMM</name>
<evidence type="ECO:0000256" key="3">
    <source>
        <dbReference type="ARBA" id="ARBA00023125"/>
    </source>
</evidence>
<dbReference type="Gene3D" id="3.90.220.20">
    <property type="entry name" value="DNA methylase specificity domains"/>
    <property type="match status" value="3"/>
</dbReference>
<sequence length="473" mass="53962">MSFELSPGVDRDRVFLVQWSELEGRLDPTMALYQRKIAGFKYKAKSFSDLLVFKPQYGASEAGIDRKSHYEPRYIRITDIDEYGLLKNEIGKTAKVISPQYYLNNNDLLFVRSGATVGKAYIHKGKEVRYPCFYAGYMIRFVVDKRKVDPNYVFSYTQLSTYRNWVFAIQRAAGQPNINAAEYKALKIPVPPEEIQSQIVAKMDAAYVAKKQKEAEAQRLLDSIDDYLLGELGIELPEEEENTVESRVFIRRLSEVSGGRFDAPIHHKKYILLTNKYPMAKFGDCVSINPFTSFSKFTSETSATFIPMERVSDQYGEADALDCRKLAESTGYTRFQNNDLIWAKITPCMQNGKSAVVQELSNGIGFGSTEFHVFRGKSQIDIRYIYGLLRLRSLRNYAVLYFSGSAGHQRVSGIFFRDLNIPKPPLEKQTQIANHITEIRNRAKRLQQEAKAGLEQAKREVEAIILGEEVIKA</sequence>
<dbReference type="CDD" id="cd17521">
    <property type="entry name" value="RMtype1_S_Sau13435ORF2165P_TRD2-CR2_like"/>
    <property type="match status" value="1"/>
</dbReference>
<evidence type="ECO:0000313" key="5">
    <source>
        <dbReference type="EMBL" id="VFK65163.1"/>
    </source>
</evidence>
<dbReference type="InterPro" id="IPR051212">
    <property type="entry name" value="Type-I_RE_S_subunit"/>
</dbReference>
<dbReference type="EMBL" id="CAADGD010000060">
    <property type="protein sequence ID" value="VFK71315.1"/>
    <property type="molecule type" value="Genomic_DNA"/>
</dbReference>
<feature type="domain" description="Type I restriction modification DNA specificity" evidence="4">
    <location>
        <begin position="89"/>
        <end position="208"/>
    </location>
</feature>
<protein>
    <submittedName>
        <fullName evidence="6">Type I restriction enzyme, S subunit</fullName>
    </submittedName>
</protein>
<evidence type="ECO:0000256" key="2">
    <source>
        <dbReference type="ARBA" id="ARBA00022747"/>
    </source>
</evidence>
<keyword evidence="3" id="KW-0238">DNA-binding</keyword>
<evidence type="ECO:0000259" key="4">
    <source>
        <dbReference type="Pfam" id="PF01420"/>
    </source>
</evidence>
<dbReference type="GO" id="GO:0003677">
    <property type="term" value="F:DNA binding"/>
    <property type="evidence" value="ECO:0007669"/>
    <property type="project" value="UniProtKB-KW"/>
</dbReference>
<dbReference type="AlphaFoldDB" id="A0A451AZ41"/>
<dbReference type="CDD" id="cd17260">
    <property type="entry name" value="RMtype1_S_EcoEI-TRD1-CR1_like"/>
    <property type="match status" value="1"/>
</dbReference>
<comment type="similarity">
    <text evidence="1">Belongs to the type-I restriction system S methylase family.</text>
</comment>
<accession>A0A451AZ41</accession>
<proteinExistence type="inferred from homology"/>
<dbReference type="InterPro" id="IPR044946">
    <property type="entry name" value="Restrct_endonuc_typeI_TRD_sf"/>
</dbReference>
<dbReference type="InterPro" id="IPR000055">
    <property type="entry name" value="Restrct_endonuc_typeI_TRD"/>
</dbReference>
<feature type="domain" description="Type I restriction modification DNA specificity" evidence="4">
    <location>
        <begin position="294"/>
        <end position="455"/>
    </location>
</feature>
<organism evidence="6">
    <name type="scientific">Candidatus Kentrum sp. UNK</name>
    <dbReference type="NCBI Taxonomy" id="2126344"/>
    <lineage>
        <taxon>Bacteria</taxon>
        <taxon>Pseudomonadati</taxon>
        <taxon>Pseudomonadota</taxon>
        <taxon>Gammaproteobacteria</taxon>
        <taxon>Candidatus Kentrum</taxon>
    </lineage>
</organism>